<evidence type="ECO:0000313" key="3">
    <source>
        <dbReference type="EMBL" id="GMI41586.1"/>
    </source>
</evidence>
<name>A0A9W7GCY5_9STRA</name>
<evidence type="ECO:0000313" key="4">
    <source>
        <dbReference type="Proteomes" id="UP001165065"/>
    </source>
</evidence>
<dbReference type="InterPro" id="IPR050961">
    <property type="entry name" value="BolA/IbaG_stress_morph_reg"/>
</dbReference>
<dbReference type="Gene3D" id="3.10.20.90">
    <property type="entry name" value="Phosphatidylinositol 3-kinase Catalytic Subunit, Chain A, domain 1"/>
    <property type="match status" value="1"/>
</dbReference>
<dbReference type="AlphaFoldDB" id="A0A9W7GCY5"/>
<sequence>MENEEDLRQRITISLSEALGSPPDHLEIQIEGSCTDGEAKVTMLVVSSAFIPLKRLDRHKLVNSAMKSYLDDGGEIHALTLKLQTPEQYNK</sequence>
<accession>A0A9W7GCY5</accession>
<comment type="caution">
    <text evidence="3">The sequence shown here is derived from an EMBL/GenBank/DDBJ whole genome shotgun (WGS) entry which is preliminary data.</text>
</comment>
<dbReference type="PIRSF" id="PIRSF003113">
    <property type="entry name" value="BolA"/>
    <property type="match status" value="1"/>
</dbReference>
<dbReference type="PANTHER" id="PTHR46229">
    <property type="entry name" value="BOLA TRANSCRIPTION REGULATOR"/>
    <property type="match status" value="1"/>
</dbReference>
<dbReference type="EMBL" id="BRYA01000154">
    <property type="protein sequence ID" value="GMI41586.1"/>
    <property type="molecule type" value="Genomic_DNA"/>
</dbReference>
<keyword evidence="4" id="KW-1185">Reference proteome</keyword>
<dbReference type="OrthoDB" id="4983at2759"/>
<protein>
    <recommendedName>
        <fullName evidence="5">BolA-like protein</fullName>
    </recommendedName>
</protein>
<dbReference type="PANTHER" id="PTHR46229:SF2">
    <property type="entry name" value="BOLA-LIKE PROTEIN 1"/>
    <property type="match status" value="1"/>
</dbReference>
<evidence type="ECO:0008006" key="5">
    <source>
        <dbReference type="Google" id="ProtNLM"/>
    </source>
</evidence>
<dbReference type="InterPro" id="IPR002634">
    <property type="entry name" value="BolA"/>
</dbReference>
<dbReference type="Pfam" id="PF01722">
    <property type="entry name" value="BolA"/>
    <property type="match status" value="1"/>
</dbReference>
<comment type="similarity">
    <text evidence="1 2">Belongs to the BolA/IbaG family.</text>
</comment>
<proteinExistence type="inferred from homology"/>
<dbReference type="InterPro" id="IPR036065">
    <property type="entry name" value="BolA-like_sf"/>
</dbReference>
<gene>
    <name evidence="3" type="ORF">TrCOL_g11882</name>
</gene>
<organism evidence="3 4">
    <name type="scientific">Triparma columacea</name>
    <dbReference type="NCBI Taxonomy" id="722753"/>
    <lineage>
        <taxon>Eukaryota</taxon>
        <taxon>Sar</taxon>
        <taxon>Stramenopiles</taxon>
        <taxon>Ochrophyta</taxon>
        <taxon>Bolidophyceae</taxon>
        <taxon>Parmales</taxon>
        <taxon>Triparmaceae</taxon>
        <taxon>Triparma</taxon>
    </lineage>
</organism>
<dbReference type="SUPFAM" id="SSF82657">
    <property type="entry name" value="BolA-like"/>
    <property type="match status" value="1"/>
</dbReference>
<evidence type="ECO:0000256" key="1">
    <source>
        <dbReference type="ARBA" id="ARBA00005578"/>
    </source>
</evidence>
<reference evidence="4" key="1">
    <citation type="journal article" date="2023" name="Commun. Biol.">
        <title>Genome analysis of Parmales, the sister group of diatoms, reveals the evolutionary specialization of diatoms from phago-mixotrophs to photoautotrophs.</title>
        <authorList>
            <person name="Ban H."/>
            <person name="Sato S."/>
            <person name="Yoshikawa S."/>
            <person name="Yamada K."/>
            <person name="Nakamura Y."/>
            <person name="Ichinomiya M."/>
            <person name="Sato N."/>
            <person name="Blanc-Mathieu R."/>
            <person name="Endo H."/>
            <person name="Kuwata A."/>
            <person name="Ogata H."/>
        </authorList>
    </citation>
    <scope>NUCLEOTIDE SEQUENCE [LARGE SCALE GENOMIC DNA]</scope>
</reference>
<evidence type="ECO:0000256" key="2">
    <source>
        <dbReference type="RuleBase" id="RU003860"/>
    </source>
</evidence>
<dbReference type="Proteomes" id="UP001165065">
    <property type="component" value="Unassembled WGS sequence"/>
</dbReference>